<accession>A0ABN1G7A0</accession>
<comment type="caution">
    <text evidence="2">The sequence shown here is derived from an EMBL/GenBank/DDBJ whole genome shotgun (WGS) entry which is preliminary data.</text>
</comment>
<keyword evidence="1" id="KW-0472">Membrane</keyword>
<protein>
    <submittedName>
        <fullName evidence="2">Uncharacterized protein</fullName>
    </submittedName>
</protein>
<gene>
    <name evidence="2" type="ORF">GCM10009547_03980</name>
</gene>
<dbReference type="NCBIfam" id="NF041681">
    <property type="entry name" value="HGxxPAAW"/>
    <property type="match status" value="1"/>
</dbReference>
<reference evidence="2 3" key="1">
    <citation type="journal article" date="2019" name="Int. J. Syst. Evol. Microbiol.">
        <title>The Global Catalogue of Microorganisms (GCM) 10K type strain sequencing project: providing services to taxonomists for standard genome sequencing and annotation.</title>
        <authorList>
            <consortium name="The Broad Institute Genomics Platform"/>
            <consortium name="The Broad Institute Genome Sequencing Center for Infectious Disease"/>
            <person name="Wu L."/>
            <person name="Ma J."/>
        </authorList>
    </citation>
    <scope>NUCLEOTIDE SEQUENCE [LARGE SCALE GENOMIC DNA]</scope>
    <source>
        <strain evidence="2 3">JCM 10671</strain>
    </source>
</reference>
<feature type="transmembrane region" description="Helical" evidence="1">
    <location>
        <begin position="35"/>
        <end position="58"/>
    </location>
</feature>
<evidence type="ECO:0000256" key="1">
    <source>
        <dbReference type="SAM" id="Phobius"/>
    </source>
</evidence>
<keyword evidence="1" id="KW-0812">Transmembrane</keyword>
<feature type="transmembrane region" description="Helical" evidence="1">
    <location>
        <begin position="12"/>
        <end position="29"/>
    </location>
</feature>
<sequence>MAHGGQGRPISWIAVLVICVGFTVAGVALCMDPTWWLFWTGVGITGAGGIFALAVGIMEDYSTEGH</sequence>
<evidence type="ECO:0000313" key="2">
    <source>
        <dbReference type="EMBL" id="GAA0605260.1"/>
    </source>
</evidence>
<name>A0ABN1G7A0_9ACTN</name>
<dbReference type="Proteomes" id="UP001500957">
    <property type="component" value="Unassembled WGS sequence"/>
</dbReference>
<proteinExistence type="predicted"/>
<keyword evidence="1" id="KW-1133">Transmembrane helix</keyword>
<evidence type="ECO:0000313" key="3">
    <source>
        <dbReference type="Proteomes" id="UP001500957"/>
    </source>
</evidence>
<keyword evidence="3" id="KW-1185">Reference proteome</keyword>
<organism evidence="2 3">
    <name type="scientific">Sporichthya brevicatena</name>
    <dbReference type="NCBI Taxonomy" id="171442"/>
    <lineage>
        <taxon>Bacteria</taxon>
        <taxon>Bacillati</taxon>
        <taxon>Actinomycetota</taxon>
        <taxon>Actinomycetes</taxon>
        <taxon>Sporichthyales</taxon>
        <taxon>Sporichthyaceae</taxon>
        <taxon>Sporichthya</taxon>
    </lineage>
</organism>
<dbReference type="EMBL" id="BAAAHE010000004">
    <property type="protein sequence ID" value="GAA0605260.1"/>
    <property type="molecule type" value="Genomic_DNA"/>
</dbReference>
<dbReference type="RefSeq" id="WP_344601026.1">
    <property type="nucleotide sequence ID" value="NZ_BAAAHE010000004.1"/>
</dbReference>